<evidence type="ECO:0000313" key="4">
    <source>
        <dbReference type="Proteomes" id="UP001139410"/>
    </source>
</evidence>
<reference evidence="3" key="1">
    <citation type="submission" date="2022-01" db="EMBL/GenBank/DDBJ databases">
        <authorList>
            <person name="Jo J.-H."/>
            <person name="Im W.-T."/>
        </authorList>
    </citation>
    <scope>NUCLEOTIDE SEQUENCE</scope>
    <source>
        <strain evidence="3">G124</strain>
    </source>
</reference>
<evidence type="ECO:0000259" key="2">
    <source>
        <dbReference type="Pfam" id="PF20057"/>
    </source>
</evidence>
<dbReference type="InterPro" id="IPR045599">
    <property type="entry name" value="DUF6456"/>
</dbReference>
<feature type="domain" description="DUF6456" evidence="2">
    <location>
        <begin position="34"/>
        <end position="163"/>
    </location>
</feature>
<name>A0A9X1TV14_9SPHN</name>
<gene>
    <name evidence="3" type="ORF">LVY65_01120</name>
</gene>
<dbReference type="RefSeq" id="WP_235066172.1">
    <property type="nucleotide sequence ID" value="NZ_JAKFGM010000001.1"/>
</dbReference>
<dbReference type="EMBL" id="JAKFGM010000001">
    <property type="protein sequence ID" value="MCF2513669.1"/>
    <property type="molecule type" value="Genomic_DNA"/>
</dbReference>
<accession>A0A9X1TV14</accession>
<sequence length="164" mass="17642">MTKASTSPSRLLAERPVAGDAAAPANKRPARSVTVNLTESPLGWLLARGHISRRQFDAGEQLRTDWERAQLAPRVTMAWDAAPVARSRGGAVRQPDMSGAQLDARRRFESAVAEAGPGLADILWRVVCAGEGMRDAETALAWPARAGKVVLGLALDRVAAYYRL</sequence>
<dbReference type="AlphaFoldDB" id="A0A9X1TV14"/>
<keyword evidence="4" id="KW-1185">Reference proteome</keyword>
<protein>
    <submittedName>
        <fullName evidence="3">DUF6456 domain-containing protein</fullName>
    </submittedName>
</protein>
<evidence type="ECO:0000256" key="1">
    <source>
        <dbReference type="SAM" id="MobiDB-lite"/>
    </source>
</evidence>
<organism evidence="3 4">
    <name type="scientific">Sphingomonas cremea</name>
    <dbReference type="NCBI Taxonomy" id="2904799"/>
    <lineage>
        <taxon>Bacteria</taxon>
        <taxon>Pseudomonadati</taxon>
        <taxon>Pseudomonadota</taxon>
        <taxon>Alphaproteobacteria</taxon>
        <taxon>Sphingomonadales</taxon>
        <taxon>Sphingomonadaceae</taxon>
        <taxon>Sphingomonas</taxon>
    </lineage>
</organism>
<dbReference type="Pfam" id="PF20057">
    <property type="entry name" value="DUF6456"/>
    <property type="match status" value="1"/>
</dbReference>
<comment type="caution">
    <text evidence="3">The sequence shown here is derived from an EMBL/GenBank/DDBJ whole genome shotgun (WGS) entry which is preliminary data.</text>
</comment>
<feature type="region of interest" description="Disordered" evidence="1">
    <location>
        <begin position="1"/>
        <end position="30"/>
    </location>
</feature>
<proteinExistence type="predicted"/>
<evidence type="ECO:0000313" key="3">
    <source>
        <dbReference type="EMBL" id="MCF2513669.1"/>
    </source>
</evidence>
<dbReference type="Proteomes" id="UP001139410">
    <property type="component" value="Unassembled WGS sequence"/>
</dbReference>